<protein>
    <submittedName>
        <fullName evidence="1">Uncharacterized protein</fullName>
    </submittedName>
</protein>
<keyword evidence="2" id="KW-1185">Reference proteome</keyword>
<gene>
    <name evidence="1" type="ORF">LARSCL_LOCUS8688</name>
</gene>
<evidence type="ECO:0000313" key="1">
    <source>
        <dbReference type="EMBL" id="CAL1276504.1"/>
    </source>
</evidence>
<comment type="caution">
    <text evidence="1">The sequence shown here is derived from an EMBL/GenBank/DDBJ whole genome shotgun (WGS) entry which is preliminary data.</text>
</comment>
<dbReference type="EMBL" id="CAXIEN010000094">
    <property type="protein sequence ID" value="CAL1276504.1"/>
    <property type="molecule type" value="Genomic_DNA"/>
</dbReference>
<dbReference type="AlphaFoldDB" id="A0AAV1ZXH9"/>
<dbReference type="Proteomes" id="UP001497382">
    <property type="component" value="Unassembled WGS sequence"/>
</dbReference>
<accession>A0AAV1ZXH9</accession>
<organism evidence="1 2">
    <name type="scientific">Larinioides sclopetarius</name>
    <dbReference type="NCBI Taxonomy" id="280406"/>
    <lineage>
        <taxon>Eukaryota</taxon>
        <taxon>Metazoa</taxon>
        <taxon>Ecdysozoa</taxon>
        <taxon>Arthropoda</taxon>
        <taxon>Chelicerata</taxon>
        <taxon>Arachnida</taxon>
        <taxon>Araneae</taxon>
        <taxon>Araneomorphae</taxon>
        <taxon>Entelegynae</taxon>
        <taxon>Araneoidea</taxon>
        <taxon>Araneidae</taxon>
        <taxon>Larinioides</taxon>
    </lineage>
</organism>
<name>A0AAV1ZXH9_9ARAC</name>
<evidence type="ECO:0000313" key="2">
    <source>
        <dbReference type="Proteomes" id="UP001497382"/>
    </source>
</evidence>
<proteinExistence type="predicted"/>
<sequence>MLYKSSTIYRSLLFVRAMLQKLFSCVENEDLITF</sequence>
<reference evidence="1 2" key="1">
    <citation type="submission" date="2024-04" db="EMBL/GenBank/DDBJ databases">
        <authorList>
            <person name="Rising A."/>
            <person name="Reimegard J."/>
            <person name="Sonavane S."/>
            <person name="Akerstrom W."/>
            <person name="Nylinder S."/>
            <person name="Hedman E."/>
            <person name="Kallberg Y."/>
        </authorList>
    </citation>
    <scope>NUCLEOTIDE SEQUENCE [LARGE SCALE GENOMIC DNA]</scope>
</reference>